<comment type="caution">
    <text evidence="1">The sequence shown here is derived from an EMBL/GenBank/DDBJ whole genome shotgun (WGS) entry which is preliminary data.</text>
</comment>
<evidence type="ECO:0000313" key="1">
    <source>
        <dbReference type="EMBL" id="MBB6254114.1"/>
    </source>
</evidence>
<protein>
    <submittedName>
        <fullName evidence="1">Uncharacterized protein</fullName>
    </submittedName>
</protein>
<name>A0A7X0EGZ4_9PROT</name>
<dbReference type="EMBL" id="JACIIZ010000015">
    <property type="protein sequence ID" value="MBB6254114.1"/>
    <property type="molecule type" value="Genomic_DNA"/>
</dbReference>
<keyword evidence="2" id="KW-1185">Reference proteome</keyword>
<dbReference type="AlphaFoldDB" id="A0A7X0EGZ4"/>
<gene>
    <name evidence="1" type="ORF">FHS74_004697</name>
</gene>
<organism evidence="1 2">
    <name type="scientific">Nitrospirillum iridis</name>
    <dbReference type="NCBI Taxonomy" id="765888"/>
    <lineage>
        <taxon>Bacteria</taxon>
        <taxon>Pseudomonadati</taxon>
        <taxon>Pseudomonadota</taxon>
        <taxon>Alphaproteobacteria</taxon>
        <taxon>Rhodospirillales</taxon>
        <taxon>Azospirillaceae</taxon>
        <taxon>Nitrospirillum</taxon>
    </lineage>
</organism>
<evidence type="ECO:0000313" key="2">
    <source>
        <dbReference type="Proteomes" id="UP000539175"/>
    </source>
</evidence>
<reference evidence="1 2" key="1">
    <citation type="submission" date="2020-08" db="EMBL/GenBank/DDBJ databases">
        <title>Genomic Encyclopedia of Type Strains, Phase IV (KMG-IV): sequencing the most valuable type-strain genomes for metagenomic binning, comparative biology and taxonomic classification.</title>
        <authorList>
            <person name="Goeker M."/>
        </authorList>
    </citation>
    <scope>NUCLEOTIDE SEQUENCE [LARGE SCALE GENOMIC DNA]</scope>
    <source>
        <strain evidence="1 2">DSM 22198</strain>
    </source>
</reference>
<accession>A0A7X0EGZ4</accession>
<dbReference type="Proteomes" id="UP000539175">
    <property type="component" value="Unassembled WGS sequence"/>
</dbReference>
<sequence>MHFDSIGRATDSPLSLRDAMEFMRPYFRSRAFLRDWILTALERRYFWLLGERQEIWISIGRPQEKIWQFSGEVEPGNVYGYTSTDKSLSLWNYRYILPFDDRNRNISLETTDDGQFHVSYEFRLIECPDYEDEINDLISRAAEFQAPFLPERRYRVTTYNAHIRKNDLYSFFNDDEGEVSDLFERSKGSGGNFAKIKAFAWYRDNSKYLGTKYSNSVTDMAKDCAKSLGDPESWSNYRIYYYEWRRGR</sequence>
<proteinExistence type="predicted"/>